<evidence type="ECO:0000256" key="6">
    <source>
        <dbReference type="SAM" id="MobiDB-lite"/>
    </source>
</evidence>
<accession>A0ABT6PV21</accession>
<evidence type="ECO:0000256" key="2">
    <source>
        <dbReference type="ARBA" id="ARBA00022801"/>
    </source>
</evidence>
<dbReference type="PANTHER" id="PTHR13748">
    <property type="entry name" value="COBW-RELATED"/>
    <property type="match status" value="1"/>
</dbReference>
<dbReference type="Gene3D" id="3.30.1220.10">
    <property type="entry name" value="CobW-like, C-terminal domain"/>
    <property type="match status" value="1"/>
</dbReference>
<dbReference type="PANTHER" id="PTHR13748:SF62">
    <property type="entry name" value="COBW DOMAIN-CONTAINING PROTEIN"/>
    <property type="match status" value="1"/>
</dbReference>
<sequence>MTARIPVVVLAGYLGSGKTTLLNHLLRNDDGRRIGVLVNDFGSINVDAMNVAGQVDATVSLENGCLCCAVDAEGVDRMLEKLAHPGAPLDAIVIEASGIAEPAQLVRMVLSSQNPGIEFGGLVEVVDAAEFDDSRARHPELDDHVRLADLVVVNKIDRVDEAERDRVIGEVRELAEGAVLATERGRISPGILFDDPAIRDAGGARQLSFADLDDHDDDHGHHMHAVYESMEFTTDRPLNPTAFLAFLKERSRGVYRIKGPIDFGASGEGRCFQFHAVGVYAAFETTRWKGSRSTSLVLIGTDLDPSNLRARLESCIDPTPDAVDRMGVLNLARHLEDDGPSSNHPDKWDDEAG</sequence>
<organism evidence="8 9">
    <name type="scientific">Saccharopolyspora ipomoeae</name>
    <dbReference type="NCBI Taxonomy" id="3042027"/>
    <lineage>
        <taxon>Bacteria</taxon>
        <taxon>Bacillati</taxon>
        <taxon>Actinomycetota</taxon>
        <taxon>Actinomycetes</taxon>
        <taxon>Pseudonocardiales</taxon>
        <taxon>Pseudonocardiaceae</taxon>
        <taxon>Saccharopolyspora</taxon>
    </lineage>
</organism>
<protein>
    <submittedName>
        <fullName evidence="8">GTP-binding protein</fullName>
    </submittedName>
</protein>
<keyword evidence="1" id="KW-0547">Nucleotide-binding</keyword>
<dbReference type="Proteomes" id="UP001237595">
    <property type="component" value="Unassembled WGS sequence"/>
</dbReference>
<dbReference type="SUPFAM" id="SSF90002">
    <property type="entry name" value="Hypothetical protein YjiA, C-terminal domain"/>
    <property type="match status" value="1"/>
</dbReference>
<evidence type="ECO:0000256" key="1">
    <source>
        <dbReference type="ARBA" id="ARBA00022741"/>
    </source>
</evidence>
<feature type="domain" description="CobW C-terminal" evidence="7">
    <location>
        <begin position="227"/>
        <end position="316"/>
    </location>
</feature>
<dbReference type="SUPFAM" id="SSF52540">
    <property type="entry name" value="P-loop containing nucleoside triphosphate hydrolases"/>
    <property type="match status" value="1"/>
</dbReference>
<evidence type="ECO:0000256" key="4">
    <source>
        <dbReference type="ARBA" id="ARBA00034320"/>
    </source>
</evidence>
<feature type="region of interest" description="Disordered" evidence="6">
    <location>
        <begin position="334"/>
        <end position="353"/>
    </location>
</feature>
<proteinExistence type="inferred from homology"/>
<dbReference type="RefSeq" id="WP_281458103.1">
    <property type="nucleotide sequence ID" value="NZ_JASAOF010000021.1"/>
</dbReference>
<dbReference type="InterPro" id="IPR011629">
    <property type="entry name" value="CobW-like_C"/>
</dbReference>
<dbReference type="InterPro" id="IPR051316">
    <property type="entry name" value="Zinc-reg_GTPase_activator"/>
</dbReference>
<dbReference type="EMBL" id="JASAOF010000021">
    <property type="protein sequence ID" value="MDI2031842.1"/>
    <property type="molecule type" value="Genomic_DNA"/>
</dbReference>
<name>A0ABT6PV21_9PSEU</name>
<dbReference type="Pfam" id="PF02492">
    <property type="entry name" value="cobW"/>
    <property type="match status" value="1"/>
</dbReference>
<evidence type="ECO:0000313" key="8">
    <source>
        <dbReference type="EMBL" id="MDI2031842.1"/>
    </source>
</evidence>
<evidence type="ECO:0000313" key="9">
    <source>
        <dbReference type="Proteomes" id="UP001237595"/>
    </source>
</evidence>
<evidence type="ECO:0000256" key="3">
    <source>
        <dbReference type="ARBA" id="ARBA00023186"/>
    </source>
</evidence>
<comment type="caution">
    <text evidence="8">The sequence shown here is derived from an EMBL/GenBank/DDBJ whole genome shotgun (WGS) entry which is preliminary data.</text>
</comment>
<evidence type="ECO:0000256" key="5">
    <source>
        <dbReference type="ARBA" id="ARBA00049117"/>
    </source>
</evidence>
<dbReference type="Pfam" id="PF07683">
    <property type="entry name" value="CobW_C"/>
    <property type="match status" value="1"/>
</dbReference>
<keyword evidence="2" id="KW-0378">Hydrolase</keyword>
<comment type="similarity">
    <text evidence="4">Belongs to the SIMIBI class G3E GTPase family. ZNG1 subfamily.</text>
</comment>
<keyword evidence="3" id="KW-0143">Chaperone</keyword>
<dbReference type="InterPro" id="IPR003495">
    <property type="entry name" value="CobW/HypB/UreG_nucleotide-bd"/>
</dbReference>
<dbReference type="Gene3D" id="3.40.50.300">
    <property type="entry name" value="P-loop containing nucleotide triphosphate hydrolases"/>
    <property type="match status" value="1"/>
</dbReference>
<reference evidence="8 9" key="1">
    <citation type="submission" date="2023-04" db="EMBL/GenBank/DDBJ databases">
        <title>Draft genome sequence of Saccharopolyspora sp. TS4A08 isolated from sweet potato rhizospheric soil.</title>
        <authorList>
            <person name="Suksaard P."/>
            <person name="Duangmal K."/>
        </authorList>
    </citation>
    <scope>NUCLEOTIDE SEQUENCE [LARGE SCALE GENOMIC DNA]</scope>
    <source>
        <strain evidence="8 9">TS4A08</strain>
    </source>
</reference>
<dbReference type="SMART" id="SM00833">
    <property type="entry name" value="CobW_C"/>
    <property type="match status" value="1"/>
</dbReference>
<keyword evidence="9" id="KW-1185">Reference proteome</keyword>
<evidence type="ECO:0000259" key="7">
    <source>
        <dbReference type="SMART" id="SM00833"/>
    </source>
</evidence>
<gene>
    <name evidence="8" type="ORF">QFW96_24665</name>
</gene>
<dbReference type="InterPro" id="IPR027417">
    <property type="entry name" value="P-loop_NTPase"/>
</dbReference>
<dbReference type="InterPro" id="IPR036627">
    <property type="entry name" value="CobW-likC_sf"/>
</dbReference>
<comment type="catalytic activity">
    <reaction evidence="5">
        <text>GTP + H2O = GDP + phosphate + H(+)</text>
        <dbReference type="Rhea" id="RHEA:19669"/>
        <dbReference type="ChEBI" id="CHEBI:15377"/>
        <dbReference type="ChEBI" id="CHEBI:15378"/>
        <dbReference type="ChEBI" id="CHEBI:37565"/>
        <dbReference type="ChEBI" id="CHEBI:43474"/>
        <dbReference type="ChEBI" id="CHEBI:58189"/>
    </reaction>
    <physiologicalReaction direction="left-to-right" evidence="5">
        <dbReference type="Rhea" id="RHEA:19670"/>
    </physiologicalReaction>
</comment>
<dbReference type="CDD" id="cd03112">
    <property type="entry name" value="CobW-like"/>
    <property type="match status" value="1"/>
</dbReference>